<evidence type="ECO:0000313" key="3">
    <source>
        <dbReference type="Proteomes" id="UP000248975"/>
    </source>
</evidence>
<protein>
    <recommendedName>
        <fullName evidence="1">Lnb N-terminal periplasmic domain-containing protein</fullName>
    </recommendedName>
</protein>
<dbReference type="Pfam" id="PF13387">
    <property type="entry name" value="Lnb_N"/>
    <property type="match status" value="1"/>
</dbReference>
<dbReference type="AlphaFoldDB" id="A0A2W5U7H9"/>
<name>A0A2W5U7H9_CERSP</name>
<dbReference type="EMBL" id="QFQS01000001">
    <property type="protein sequence ID" value="PZQ99383.1"/>
    <property type="molecule type" value="Genomic_DNA"/>
</dbReference>
<dbReference type="Proteomes" id="UP000248975">
    <property type="component" value="Unassembled WGS sequence"/>
</dbReference>
<gene>
    <name evidence="2" type="ORF">DI533_01485</name>
</gene>
<evidence type="ECO:0000313" key="2">
    <source>
        <dbReference type="EMBL" id="PZQ99383.1"/>
    </source>
</evidence>
<comment type="caution">
    <text evidence="2">The sequence shown here is derived from an EMBL/GenBank/DDBJ whole genome shotgun (WGS) entry which is preliminary data.</text>
</comment>
<accession>A0A2W5U7H9</accession>
<proteinExistence type="predicted"/>
<sequence length="132" mass="14323">MSRGGGGLPISTIRPNRLDLSVDDAARKETRTVSDLSQHGNELEEQPRFFNTLTTNCSTMPWHLVRAAGDALSLNWRVLASAHFPEYLHNLAMLSPGGDIDLVLAKARLSPLGSGGPDSADFSRRLRVGVTQ</sequence>
<organism evidence="2 3">
    <name type="scientific">Cereibacter sphaeroides</name>
    <name type="common">Rhodobacter sphaeroides</name>
    <dbReference type="NCBI Taxonomy" id="1063"/>
    <lineage>
        <taxon>Bacteria</taxon>
        <taxon>Pseudomonadati</taxon>
        <taxon>Pseudomonadota</taxon>
        <taxon>Alphaproteobacteria</taxon>
        <taxon>Rhodobacterales</taxon>
        <taxon>Paracoccaceae</taxon>
        <taxon>Cereibacter</taxon>
    </lineage>
</organism>
<dbReference type="InterPro" id="IPR025178">
    <property type="entry name" value="Lnb_N"/>
</dbReference>
<evidence type="ECO:0000259" key="1">
    <source>
        <dbReference type="Pfam" id="PF13387"/>
    </source>
</evidence>
<feature type="domain" description="Lnb N-terminal periplasmic" evidence="1">
    <location>
        <begin position="30"/>
        <end position="75"/>
    </location>
</feature>
<reference evidence="2 3" key="1">
    <citation type="submission" date="2017-08" db="EMBL/GenBank/DDBJ databases">
        <title>Infants hospitalized years apart are colonized by the same room-sourced microbial strains.</title>
        <authorList>
            <person name="Brooks B."/>
            <person name="Olm M.R."/>
            <person name="Firek B.A."/>
            <person name="Baker R."/>
            <person name="Thomas B.C."/>
            <person name="Morowitz M.J."/>
            <person name="Banfield J.F."/>
        </authorList>
    </citation>
    <scope>NUCLEOTIDE SEQUENCE [LARGE SCALE GENOMIC DNA]</scope>
    <source>
        <strain evidence="2">S2_003_000_R2_11</strain>
    </source>
</reference>